<dbReference type="NCBIfam" id="TIGR00756">
    <property type="entry name" value="PPR"/>
    <property type="match status" value="1"/>
</dbReference>
<dbReference type="Pfam" id="PF01535">
    <property type="entry name" value="PPR"/>
    <property type="match status" value="3"/>
</dbReference>
<proteinExistence type="predicted"/>
<feature type="repeat" description="PPR" evidence="2">
    <location>
        <begin position="209"/>
        <end position="243"/>
    </location>
</feature>
<dbReference type="InterPro" id="IPR002885">
    <property type="entry name" value="PPR_rpt"/>
</dbReference>
<dbReference type="PANTHER" id="PTHR47926:SF538">
    <property type="entry name" value="WHIM2 DOMAIN-CONTAINING PROTEIN"/>
    <property type="match status" value="1"/>
</dbReference>
<dbReference type="InterPro" id="IPR046960">
    <property type="entry name" value="PPR_At4g14850-like_plant"/>
</dbReference>
<organism evidence="3 4">
    <name type="scientific">Populus deltoides</name>
    <name type="common">Eastern poplar</name>
    <name type="synonym">Eastern cottonwood</name>
    <dbReference type="NCBI Taxonomy" id="3696"/>
    <lineage>
        <taxon>Eukaryota</taxon>
        <taxon>Viridiplantae</taxon>
        <taxon>Streptophyta</taxon>
        <taxon>Embryophyta</taxon>
        <taxon>Tracheophyta</taxon>
        <taxon>Spermatophyta</taxon>
        <taxon>Magnoliopsida</taxon>
        <taxon>eudicotyledons</taxon>
        <taxon>Gunneridae</taxon>
        <taxon>Pentapetalae</taxon>
        <taxon>rosids</taxon>
        <taxon>fabids</taxon>
        <taxon>Malpighiales</taxon>
        <taxon>Salicaceae</taxon>
        <taxon>Saliceae</taxon>
        <taxon>Populus</taxon>
    </lineage>
</organism>
<keyword evidence="4" id="KW-1185">Reference proteome</keyword>
<evidence type="ECO:0008006" key="5">
    <source>
        <dbReference type="Google" id="ProtNLM"/>
    </source>
</evidence>
<dbReference type="GO" id="GO:0009451">
    <property type="term" value="P:RNA modification"/>
    <property type="evidence" value="ECO:0007669"/>
    <property type="project" value="InterPro"/>
</dbReference>
<evidence type="ECO:0000256" key="1">
    <source>
        <dbReference type="ARBA" id="ARBA00022737"/>
    </source>
</evidence>
<dbReference type="FunFam" id="1.25.40.10:FF:000158">
    <property type="entry name" value="pentatricopeptide repeat-containing protein At2g33680"/>
    <property type="match status" value="1"/>
</dbReference>
<dbReference type="EMBL" id="JACEGQ020000009">
    <property type="protein sequence ID" value="KAH8498004.1"/>
    <property type="molecule type" value="Genomic_DNA"/>
</dbReference>
<evidence type="ECO:0000313" key="3">
    <source>
        <dbReference type="EMBL" id="KAH8498004.1"/>
    </source>
</evidence>
<evidence type="ECO:0000313" key="4">
    <source>
        <dbReference type="Proteomes" id="UP000807159"/>
    </source>
</evidence>
<keyword evidence="1" id="KW-0677">Repeat</keyword>
<protein>
    <recommendedName>
        <fullName evidence="5">Pentatricopeptide repeat-containing protein</fullName>
    </recommendedName>
</protein>
<name>A0A8T2XYT0_POPDE</name>
<evidence type="ECO:0000256" key="2">
    <source>
        <dbReference type="PROSITE-ProRule" id="PRU00708"/>
    </source>
</evidence>
<dbReference type="GO" id="GO:0003723">
    <property type="term" value="F:RNA binding"/>
    <property type="evidence" value="ECO:0007669"/>
    <property type="project" value="InterPro"/>
</dbReference>
<dbReference type="Gene3D" id="1.25.40.10">
    <property type="entry name" value="Tetratricopeptide repeat domain"/>
    <property type="match status" value="2"/>
</dbReference>
<gene>
    <name evidence="3" type="ORF">H0E87_017066</name>
</gene>
<dbReference type="Proteomes" id="UP000807159">
    <property type="component" value="Chromosome 9"/>
</dbReference>
<dbReference type="InterPro" id="IPR011990">
    <property type="entry name" value="TPR-like_helical_dom_sf"/>
</dbReference>
<dbReference type="AlphaFoldDB" id="A0A8T2XYT0"/>
<dbReference type="PANTHER" id="PTHR47926">
    <property type="entry name" value="PENTATRICOPEPTIDE REPEAT-CONTAINING PROTEIN"/>
    <property type="match status" value="1"/>
</dbReference>
<dbReference type="PROSITE" id="PS51375">
    <property type="entry name" value="PPR"/>
    <property type="match status" value="1"/>
</dbReference>
<accession>A0A8T2XYT0</accession>
<dbReference type="Pfam" id="PF13041">
    <property type="entry name" value="PPR_2"/>
    <property type="match status" value="1"/>
</dbReference>
<comment type="caution">
    <text evidence="3">The sequence shown here is derived from an EMBL/GenBank/DDBJ whole genome shotgun (WGS) entry which is preliminary data.</text>
</comment>
<dbReference type="GO" id="GO:0099402">
    <property type="term" value="P:plant organ development"/>
    <property type="evidence" value="ECO:0007669"/>
    <property type="project" value="UniProtKB-ARBA"/>
</dbReference>
<reference evidence="3" key="1">
    <citation type="journal article" date="2021" name="J. Hered.">
        <title>Genome Assembly of Salicaceae Populus deltoides (Eastern Cottonwood) I-69 Based on Nanopore Sequencing and Hi-C Technologies.</title>
        <authorList>
            <person name="Bai S."/>
            <person name="Wu H."/>
            <person name="Zhang J."/>
            <person name="Pan Z."/>
            <person name="Zhao W."/>
            <person name="Li Z."/>
            <person name="Tong C."/>
        </authorList>
    </citation>
    <scope>NUCLEOTIDE SEQUENCE</scope>
    <source>
        <tissue evidence="3">Leaf</tissue>
    </source>
</reference>
<sequence>MYLKNESVEEGRRAFDEMRERNVVSWTSLLTGYAQNGLNVETMELFLRMQLHCQVLKSAFEYDKNTRTTLMLAYNKCGEMDNVSKILALMDDEVRNVVSWSAMISGYLQSGMAEQARNLFCQETLTVPLGYLYKWKRRGIKPNEYTFSVIINACAAPAGGEQGKQLHAWSIKSRFNNALFVSSVLLTMHSKRGDIKSAYKVFKRQRERDLVSWNSTFSGYAQHGYGRKALEIFEDMQKHNLKIDGVTSIGVISASTHTGLVDEGQRYLNIMVKDHHIEPRMEHYSCMVDLHRRAGMLGKAMENHKWEAISSNCKRVATLLAASRVHRNPELGKLAADNLISLQPQNPASYVLPSYMCALRLGTGKKELK</sequence>